<comment type="similarity">
    <text evidence="2">Belongs to the TlyA family.</text>
</comment>
<dbReference type="InterPro" id="IPR029063">
    <property type="entry name" value="SAM-dependent_MTases_sf"/>
</dbReference>
<proteinExistence type="inferred from homology"/>
<dbReference type="InterPro" id="IPR036986">
    <property type="entry name" value="S4_RNA-bd_sf"/>
</dbReference>
<dbReference type="CDD" id="cd00165">
    <property type="entry name" value="S4"/>
    <property type="match status" value="1"/>
</dbReference>
<dbReference type="GO" id="GO:0032259">
    <property type="term" value="P:methylation"/>
    <property type="evidence" value="ECO:0007669"/>
    <property type="project" value="InterPro"/>
</dbReference>
<dbReference type="Gene3D" id="3.40.50.150">
    <property type="entry name" value="Vaccinia Virus protein VP39"/>
    <property type="match status" value="1"/>
</dbReference>
<dbReference type="Gene3D" id="3.10.290.10">
    <property type="entry name" value="RNA-binding S4 domain"/>
    <property type="match status" value="1"/>
</dbReference>
<dbReference type="GO" id="GO:0003723">
    <property type="term" value="F:RNA binding"/>
    <property type="evidence" value="ECO:0007669"/>
    <property type="project" value="UniProtKB-KW"/>
</dbReference>
<evidence type="ECO:0000259" key="4">
    <source>
        <dbReference type="SMART" id="SM00363"/>
    </source>
</evidence>
<evidence type="ECO:0000313" key="5">
    <source>
        <dbReference type="EMBL" id="SVC23552.1"/>
    </source>
</evidence>
<dbReference type="Pfam" id="PF01728">
    <property type="entry name" value="FtsJ"/>
    <property type="match status" value="1"/>
</dbReference>
<evidence type="ECO:0000256" key="2">
    <source>
        <dbReference type="ARBA" id="ARBA00029460"/>
    </source>
</evidence>
<sequence>MRQQLGSATNATTHPDVMSPTTSTRKRLDQALFDDGLTESREQAKRLIMAGKVNVNGQRARKPSDSILPGDALEVQEPEKYVSRGGFKLEKALSEFPINTQGAIAIDLGTSTGGFTDCLLQNGAKRVYAVDVGKGQLAWHLRRDHRVVVMEKTNARYMKPADLP</sequence>
<reference evidence="5" key="1">
    <citation type="submission" date="2018-05" db="EMBL/GenBank/DDBJ databases">
        <authorList>
            <person name="Lanie J.A."/>
            <person name="Ng W.-L."/>
            <person name="Kazmierczak K.M."/>
            <person name="Andrzejewski T.M."/>
            <person name="Davidsen T.M."/>
            <person name="Wayne K.J."/>
            <person name="Tettelin H."/>
            <person name="Glass J.I."/>
            <person name="Rusch D."/>
            <person name="Podicherti R."/>
            <person name="Tsui H.-C.T."/>
            <person name="Winkler M.E."/>
        </authorList>
    </citation>
    <scope>NUCLEOTIDE SEQUENCE</scope>
</reference>
<evidence type="ECO:0000256" key="3">
    <source>
        <dbReference type="SAM" id="MobiDB-lite"/>
    </source>
</evidence>
<dbReference type="InterPro" id="IPR002877">
    <property type="entry name" value="RNA_MeTrfase_FtsJ_dom"/>
</dbReference>
<gene>
    <name evidence="5" type="ORF">METZ01_LOCUS276406</name>
</gene>
<feature type="non-terminal residue" evidence="5">
    <location>
        <position position="164"/>
    </location>
</feature>
<protein>
    <recommendedName>
        <fullName evidence="4">RNA-binding S4 domain-containing protein</fullName>
    </recommendedName>
</protein>
<dbReference type="EMBL" id="UINC01080531">
    <property type="protein sequence ID" value="SVC23552.1"/>
    <property type="molecule type" value="Genomic_DNA"/>
</dbReference>
<evidence type="ECO:0000256" key="1">
    <source>
        <dbReference type="ARBA" id="ARBA00022884"/>
    </source>
</evidence>
<dbReference type="AlphaFoldDB" id="A0A382KJN2"/>
<dbReference type="PROSITE" id="PS50889">
    <property type="entry name" value="S4"/>
    <property type="match status" value="1"/>
</dbReference>
<dbReference type="InterPro" id="IPR047048">
    <property type="entry name" value="TlyA"/>
</dbReference>
<organism evidence="5">
    <name type="scientific">marine metagenome</name>
    <dbReference type="NCBI Taxonomy" id="408172"/>
    <lineage>
        <taxon>unclassified sequences</taxon>
        <taxon>metagenomes</taxon>
        <taxon>ecological metagenomes</taxon>
    </lineage>
</organism>
<dbReference type="SMART" id="SM00363">
    <property type="entry name" value="S4"/>
    <property type="match status" value="1"/>
</dbReference>
<accession>A0A382KJN2</accession>
<keyword evidence="1" id="KW-0694">RNA-binding</keyword>
<name>A0A382KJN2_9ZZZZ</name>
<feature type="region of interest" description="Disordered" evidence="3">
    <location>
        <begin position="1"/>
        <end position="25"/>
    </location>
</feature>
<dbReference type="PANTHER" id="PTHR32319:SF0">
    <property type="entry name" value="BACTERIAL HEMOLYSIN-LIKE PROTEIN"/>
    <property type="match status" value="1"/>
</dbReference>
<dbReference type="InterPro" id="IPR002942">
    <property type="entry name" value="S4_RNA-bd"/>
</dbReference>
<dbReference type="PANTHER" id="PTHR32319">
    <property type="entry name" value="BACTERIAL HEMOLYSIN-LIKE PROTEIN"/>
    <property type="match status" value="1"/>
</dbReference>
<dbReference type="Pfam" id="PF01479">
    <property type="entry name" value="S4"/>
    <property type="match status" value="1"/>
</dbReference>
<dbReference type="GO" id="GO:0008168">
    <property type="term" value="F:methyltransferase activity"/>
    <property type="evidence" value="ECO:0007669"/>
    <property type="project" value="InterPro"/>
</dbReference>
<feature type="domain" description="RNA-binding S4" evidence="4">
    <location>
        <begin position="26"/>
        <end position="90"/>
    </location>
</feature>
<dbReference type="SUPFAM" id="SSF55174">
    <property type="entry name" value="Alpha-L RNA-binding motif"/>
    <property type="match status" value="1"/>
</dbReference>
<feature type="compositionally biased region" description="Polar residues" evidence="3">
    <location>
        <begin position="1"/>
        <end position="23"/>
    </location>
</feature>